<dbReference type="InterPro" id="IPR001611">
    <property type="entry name" value="Leu-rich_rpt"/>
</dbReference>
<feature type="compositionally biased region" description="Acidic residues" evidence="1">
    <location>
        <begin position="205"/>
        <end position="214"/>
    </location>
</feature>
<feature type="region of interest" description="Disordered" evidence="1">
    <location>
        <begin position="156"/>
        <end position="512"/>
    </location>
</feature>
<dbReference type="EMBL" id="CP048994">
    <property type="protein sequence ID" value="QID81731.1"/>
    <property type="molecule type" value="Genomic_DNA"/>
</dbReference>
<feature type="region of interest" description="Disordered" evidence="1">
    <location>
        <begin position="771"/>
        <end position="819"/>
    </location>
</feature>
<name>A0A6C1DY82_SACPS</name>
<feature type="compositionally biased region" description="Basic and acidic residues" evidence="1">
    <location>
        <begin position="470"/>
        <end position="482"/>
    </location>
</feature>
<feature type="region of interest" description="Disordered" evidence="1">
    <location>
        <begin position="1194"/>
        <end position="1251"/>
    </location>
</feature>
<feature type="compositionally biased region" description="Polar residues" evidence="1">
    <location>
        <begin position="263"/>
        <end position="286"/>
    </location>
</feature>
<feature type="compositionally biased region" description="Polar residues" evidence="1">
    <location>
        <begin position="1232"/>
        <end position="1249"/>
    </location>
</feature>
<feature type="compositionally biased region" description="Acidic residues" evidence="1">
    <location>
        <begin position="1407"/>
        <end position="1423"/>
    </location>
</feature>
<feature type="compositionally biased region" description="Polar residues" evidence="1">
    <location>
        <begin position="879"/>
        <end position="905"/>
    </location>
</feature>
<accession>A0A6C1DY82</accession>
<feature type="compositionally biased region" description="Acidic residues" evidence="1">
    <location>
        <begin position="289"/>
        <end position="313"/>
    </location>
</feature>
<protein>
    <submittedName>
        <fullName evidence="2">Establishes silent chromatin</fullName>
    </submittedName>
</protein>
<feature type="compositionally biased region" description="Polar residues" evidence="1">
    <location>
        <begin position="1648"/>
        <end position="1658"/>
    </location>
</feature>
<feature type="compositionally biased region" description="Acidic residues" evidence="1">
    <location>
        <begin position="932"/>
        <end position="956"/>
    </location>
</feature>
<feature type="compositionally biased region" description="Polar residues" evidence="1">
    <location>
        <begin position="800"/>
        <end position="812"/>
    </location>
</feature>
<evidence type="ECO:0000256" key="1">
    <source>
        <dbReference type="SAM" id="MobiDB-lite"/>
    </source>
</evidence>
<evidence type="ECO:0000313" key="3">
    <source>
        <dbReference type="Proteomes" id="UP000501346"/>
    </source>
</evidence>
<proteinExistence type="predicted"/>
<feature type="region of interest" description="Disordered" evidence="1">
    <location>
        <begin position="861"/>
        <end position="965"/>
    </location>
</feature>
<feature type="compositionally biased region" description="Basic and acidic residues" evidence="1">
    <location>
        <begin position="1507"/>
        <end position="1537"/>
    </location>
</feature>
<dbReference type="Proteomes" id="UP000501346">
    <property type="component" value="Chromosome ScXIII"/>
</dbReference>
<organism evidence="2 3">
    <name type="scientific">Saccharomyces pastorianus</name>
    <name type="common">Lager yeast</name>
    <name type="synonym">Saccharomyces cerevisiae x Saccharomyces eubayanus</name>
    <dbReference type="NCBI Taxonomy" id="27292"/>
    <lineage>
        <taxon>Eukaryota</taxon>
        <taxon>Fungi</taxon>
        <taxon>Dikarya</taxon>
        <taxon>Ascomycota</taxon>
        <taxon>Saccharomycotina</taxon>
        <taxon>Saccharomycetes</taxon>
        <taxon>Saccharomycetales</taxon>
        <taxon>Saccharomycetaceae</taxon>
        <taxon>Saccharomyces</taxon>
    </lineage>
</organism>
<feature type="compositionally biased region" description="Basic and acidic residues" evidence="1">
    <location>
        <begin position="442"/>
        <end position="461"/>
    </location>
</feature>
<feature type="compositionally biased region" description="Polar residues" evidence="1">
    <location>
        <begin position="1194"/>
        <end position="1207"/>
    </location>
</feature>
<feature type="compositionally biased region" description="Basic residues" evidence="1">
    <location>
        <begin position="1607"/>
        <end position="1626"/>
    </location>
</feature>
<feature type="compositionally biased region" description="Polar residues" evidence="1">
    <location>
        <begin position="1463"/>
        <end position="1479"/>
    </location>
</feature>
<feature type="compositionally biased region" description="Basic and acidic residues" evidence="1">
    <location>
        <begin position="918"/>
        <end position="931"/>
    </location>
</feature>
<feature type="compositionally biased region" description="Basic and acidic residues" evidence="1">
    <location>
        <begin position="386"/>
        <end position="400"/>
    </location>
</feature>
<gene>
    <name evidence="2" type="primary">ESC1</name>
    <name evidence="2" type="ORF">GRS66_004124</name>
</gene>
<feature type="compositionally biased region" description="Basic and acidic residues" evidence="1">
    <location>
        <begin position="1550"/>
        <end position="1564"/>
    </location>
</feature>
<feature type="compositionally biased region" description="Acidic residues" evidence="1">
    <location>
        <begin position="245"/>
        <end position="254"/>
    </location>
</feature>
<feature type="compositionally biased region" description="Basic and acidic residues" evidence="1">
    <location>
        <begin position="335"/>
        <end position="346"/>
    </location>
</feature>
<feature type="compositionally biased region" description="Basic and acidic residues" evidence="1">
    <location>
        <begin position="1575"/>
        <end position="1591"/>
    </location>
</feature>
<feature type="compositionally biased region" description="Acidic residues" evidence="1">
    <location>
        <begin position="365"/>
        <end position="376"/>
    </location>
</feature>
<feature type="region of interest" description="Disordered" evidence="1">
    <location>
        <begin position="1081"/>
        <end position="1113"/>
    </location>
</feature>
<feature type="region of interest" description="Disordered" evidence="1">
    <location>
        <begin position="1503"/>
        <end position="1658"/>
    </location>
</feature>
<sequence length="1658" mass="187481">MSKKKETFTQRANKLNLTTPRRKLKILSSLLDADEDSKMKDQHGYSRVHSDKYRVAKPTQHSTLHESISSRRSSHIHNKSLHEDSARALSWVDSLINRGKSILTTLEKEDALFERSLEEERQRFQLHDSLMNKYTGNSKSHQRLIDLRKSQYGTDTSFQNNDEIPLDSFISSPLPDAEDESSSNIDSDKDEDLEGKQSLIKDFDLENDEYELSEEEKNSDGQSSPSIMILSDEEYAEEGALQDVSNDEYAEEEGQVERKNIEQEQANVENATQISSSDSSEGQNYSEGVEMELEDDIDVESDAEKDESQDEEGTEHSVDFSKYMQPRTNNTETPVIEKYESDEHQAHQGYSEDGAFDFGPVNISVDDESEDDESQDESYSANAENVYHHNEHELDDKELIENIESSDSESQSAQESEQGSEDDFEYKMKNEKSTSEETENTSESRDQGFAKDAYTKNKVEQQENDEEREKDDIIRSSLDKNFHGNNNKSEYSENVLENETDPAIVKRENQINDVESYDVTGKSVESDLHEHSPDHLYDLAARAMLQFQQSRNSNCPQKEEQISESYLGHSNGNNLSGRSLDEFEEQIPLKDFTGENNNNLKTDRGDLSSSVEIEVEKVSEKKLDGSTEKELVPLSTDTAINNSSLGNEDSIYYSLDDADAISENLTDVPLMEIKTTPKYEVVISESVYSSTSYEDNAVAMPPQVEYTSPFMNDPFNSLNDDYEKKHDLLKSTLAALAPAFTKKDAKFVEAGVTKSCLTSTSGHTNIFHTSKETKQVSDLDESTENVTFENENTDDENKNQSKNFPAVANSTDKSTEDNTDEKYFSAINYTNVTGDSSCEDIIETASNVEENLRYCEKDMNEAEMSSGDERVKQNDDGSKTQISFSTDSPDNFQESNDNTEFSSTKYKVRDSDLEDDESLKKELTKAEVVDKLDEENSEDSYEQDYADPEPSNDEGSNENIVKGTKKDTLGIVEPENEKFNKVHEEETLFEANVSSSVNVQDRDMHTDVINQEAQANYEAGERKYYIQNTDTEEAHISIIERIDENAIGNNMEILERSCVEKTHNEVLFERRATTIENTKALENNTNMHDQVSQACSDSDRDQDSTAEKNVEGSAKHNLDIRVSSSEIESVEPLKPESDRSNIFSSPIRVIGAVVKGVGKVVDVAESFVKKIDVMDSESDDNVDIGDYNQDIFNKSNSTDASVNMKSASSKERDSDEDEAVILGGVTAEAHNDNGNNSHVINIDPTTNGANEEDSDVFRQQVKDKENLHKSEEPLVECLQSEQHFEKKDHSENEEECDTIYGDITSANIHSNAPDDIKRQQLLKNLSDLENYSQRLTEDSRRGKNQEESDEVNTSRERDLTFEKSVNEKYAGAIEEDTFSELDISIQHPEHEEDLDLSNNQERSIEELNSEPEEAELYELEIEGPTETAASSKMNDDERQRGNIPSTDLPSDPPSDKEEVTDSYPYSNSENITAEKSAPTSPEVYEIFSDTPNEVPMEINDEIPATTLEKHDKTNVTSVLDDRSEHLSSHDVDNEPHDNSINIKVNEGEEPEHQAVDIPVKVEVKEEQEEMPSKSVLEEQKPSMELINDKSSPENNNDEETNREKDKTKAKKKSRKRNYNSRRRKRKITEGSSAASNTKRRRGHEPKSRGQNTHPSVDK</sequence>
<feature type="compositionally biased region" description="Basic and acidic residues" evidence="1">
    <location>
        <begin position="1335"/>
        <end position="1366"/>
    </location>
</feature>
<feature type="compositionally biased region" description="Basic and acidic residues" evidence="1">
    <location>
        <begin position="867"/>
        <end position="878"/>
    </location>
</feature>
<feature type="region of interest" description="Disordered" evidence="1">
    <location>
        <begin position="1278"/>
        <end position="1298"/>
    </location>
</feature>
<feature type="region of interest" description="Disordered" evidence="1">
    <location>
        <begin position="1332"/>
        <end position="1481"/>
    </location>
</feature>
<reference evidence="2 3" key="1">
    <citation type="journal article" date="2019" name="BMC Genomics">
        <title>Chromosome level assembly and comparative genome analysis confirm lager-brewing yeasts originated from a single hybridization.</title>
        <authorList>
            <person name="Salazar A.N."/>
            <person name="Gorter de Vries A.R."/>
            <person name="van den Broek M."/>
            <person name="Brouwers N."/>
            <person name="de la Torre Cortes P."/>
            <person name="Kuijpers N.G.A."/>
            <person name="Daran J.G."/>
            <person name="Abeel T."/>
        </authorList>
    </citation>
    <scope>NUCLEOTIDE SEQUENCE [LARGE SCALE GENOMIC DNA]</scope>
    <source>
        <strain evidence="2 3">CBS 1483</strain>
    </source>
</reference>
<feature type="compositionally biased region" description="Polar residues" evidence="1">
    <location>
        <begin position="1081"/>
        <end position="1096"/>
    </location>
</feature>
<keyword evidence="3" id="KW-1185">Reference proteome</keyword>
<feature type="region of interest" description="Disordered" evidence="1">
    <location>
        <begin position="56"/>
        <end position="79"/>
    </location>
</feature>
<feature type="compositionally biased region" description="Low complexity" evidence="1">
    <location>
        <begin position="408"/>
        <end position="417"/>
    </location>
</feature>
<dbReference type="PROSITE" id="PS51450">
    <property type="entry name" value="LRR"/>
    <property type="match status" value="1"/>
</dbReference>
<evidence type="ECO:0000313" key="2">
    <source>
        <dbReference type="EMBL" id="QID81731.1"/>
    </source>
</evidence>
<dbReference type="OrthoDB" id="4070768at2759"/>
<feature type="compositionally biased region" description="Basic and acidic residues" evidence="1">
    <location>
        <begin position="425"/>
        <end position="435"/>
    </location>
</feature>
<feature type="compositionally biased region" description="Basic and acidic residues" evidence="1">
    <location>
        <begin position="1097"/>
        <end position="1113"/>
    </location>
</feature>